<name>A0A0A8YHG9_ARUDO</name>
<reference evidence="1" key="1">
    <citation type="submission" date="2014-09" db="EMBL/GenBank/DDBJ databases">
        <authorList>
            <person name="Magalhaes I.L.F."/>
            <person name="Oliveira U."/>
            <person name="Santos F.R."/>
            <person name="Vidigal T.H.D.A."/>
            <person name="Brescovit A.D."/>
            <person name="Santos A.J."/>
        </authorList>
    </citation>
    <scope>NUCLEOTIDE SEQUENCE</scope>
    <source>
        <tissue evidence="1">Shoot tissue taken approximately 20 cm above the soil surface</tissue>
    </source>
</reference>
<evidence type="ECO:0000313" key="1">
    <source>
        <dbReference type="EMBL" id="JAD24910.1"/>
    </source>
</evidence>
<accession>A0A0A8YHG9</accession>
<protein>
    <submittedName>
        <fullName evidence="1">Uncharacterized protein</fullName>
    </submittedName>
</protein>
<organism evidence="1">
    <name type="scientific">Arundo donax</name>
    <name type="common">Giant reed</name>
    <name type="synonym">Donax arundinaceus</name>
    <dbReference type="NCBI Taxonomy" id="35708"/>
    <lineage>
        <taxon>Eukaryota</taxon>
        <taxon>Viridiplantae</taxon>
        <taxon>Streptophyta</taxon>
        <taxon>Embryophyta</taxon>
        <taxon>Tracheophyta</taxon>
        <taxon>Spermatophyta</taxon>
        <taxon>Magnoliopsida</taxon>
        <taxon>Liliopsida</taxon>
        <taxon>Poales</taxon>
        <taxon>Poaceae</taxon>
        <taxon>PACMAD clade</taxon>
        <taxon>Arundinoideae</taxon>
        <taxon>Arundineae</taxon>
        <taxon>Arundo</taxon>
    </lineage>
</organism>
<proteinExistence type="predicted"/>
<reference evidence="1" key="2">
    <citation type="journal article" date="2015" name="Data Brief">
        <title>Shoot transcriptome of the giant reed, Arundo donax.</title>
        <authorList>
            <person name="Barrero R.A."/>
            <person name="Guerrero F.D."/>
            <person name="Moolhuijzen P."/>
            <person name="Goolsby J.A."/>
            <person name="Tidwell J."/>
            <person name="Bellgard S.E."/>
            <person name="Bellgard M.I."/>
        </authorList>
    </citation>
    <scope>NUCLEOTIDE SEQUENCE</scope>
    <source>
        <tissue evidence="1">Shoot tissue taken approximately 20 cm above the soil surface</tissue>
    </source>
</reference>
<dbReference type="EMBL" id="GBRH01272985">
    <property type="protein sequence ID" value="JAD24910.1"/>
    <property type="molecule type" value="Transcribed_RNA"/>
</dbReference>
<dbReference type="AlphaFoldDB" id="A0A0A8YHG9"/>
<sequence length="48" mass="5330">MSSTPEISELNERPRAPGVFLLATPALWPSTNNEGRVHTLLLCTRCHL</sequence>